<protein>
    <recommendedName>
        <fullName evidence="1">Heterokaryon incompatibility domain-containing protein</fullName>
    </recommendedName>
</protein>
<dbReference type="OrthoDB" id="20872at2759"/>
<organism evidence="2 3">
    <name type="scientific">Stachybotrys chartarum (strain CBS 109288 / IBT 7711)</name>
    <name type="common">Toxic black mold</name>
    <name type="synonym">Stilbospora chartarum</name>
    <dbReference type="NCBI Taxonomy" id="1280523"/>
    <lineage>
        <taxon>Eukaryota</taxon>
        <taxon>Fungi</taxon>
        <taxon>Dikarya</taxon>
        <taxon>Ascomycota</taxon>
        <taxon>Pezizomycotina</taxon>
        <taxon>Sordariomycetes</taxon>
        <taxon>Hypocreomycetidae</taxon>
        <taxon>Hypocreales</taxon>
        <taxon>Stachybotryaceae</taxon>
        <taxon>Stachybotrys</taxon>
    </lineage>
</organism>
<dbReference type="InterPro" id="IPR010730">
    <property type="entry name" value="HET"/>
</dbReference>
<dbReference type="Pfam" id="PF06985">
    <property type="entry name" value="HET"/>
    <property type="match status" value="1"/>
</dbReference>
<dbReference type="Proteomes" id="UP000028045">
    <property type="component" value="Unassembled WGS sequence"/>
</dbReference>
<evidence type="ECO:0000313" key="3">
    <source>
        <dbReference type="Proteomes" id="UP000028045"/>
    </source>
</evidence>
<dbReference type="HOGENOM" id="CLU_448359_0_0_1"/>
<keyword evidence="3" id="KW-1185">Reference proteome</keyword>
<sequence length="646" mass="74014">MWLLNTSTLCLERQDGQVIPPYAILSHTWSDGELSHQDIISGDPAARHKRGWVKVDKTCRLASKYGLNYVWIDTCCINQASSAELQEAINSMFKWYEHADICIAYLEDADKDDPWAPESTFRKSRWFTRGWTLQELLVPAEIDFYGSGFEFIATKTDLRVLIAEVTGIACDYIGDYLGFPAESAYERLSKASVAERMSWMADRQTKRQEDVAYCLLGIFNVHMPMLYGEGVKAFQRLQEEIMKVNADASILSWGLQETCCAWRLDAASILAPLPTYFEECRNVMPHAVQGVDAPTFSMHQKGLQLKASMRVDSLHSKLVYVFLGCCRKTETSSPTANKEYHQLQRARRLSSGHEEKRAAMGELVVLPLVAANTETECLVGEEAQQGEYIRPVWCRPIVVSEAFLRDFETREIVLRRQTRVAGDVRGLPFKVEFECLYHQQHTVLSTYPPQPIGTRFCRLGGTPRTKKVWTRKIKRWLSPLVEETRLMSLGYDERSEEGQRLLVVQVASRGTFLLAIDYKVVTVGASSVPWDHELHFRVFSFDDGVCFEALHHLAQTQDFSHLQQLQHSRDRAKHVFRLPKEDDDVLILELSKLSYQVDVSQIRITAPRSAMAPHVGCYHKRNQRLSAQHHVQTGWRKSTRRTLRFI</sequence>
<name>A0A084AH66_STACB</name>
<gene>
    <name evidence="2" type="ORF">S7711_02846</name>
</gene>
<accession>A0A084AH66</accession>
<reference evidence="2 3" key="1">
    <citation type="journal article" date="2014" name="BMC Genomics">
        <title>Comparative genome sequencing reveals chemotype-specific gene clusters in the toxigenic black mold Stachybotrys.</title>
        <authorList>
            <person name="Semeiks J."/>
            <person name="Borek D."/>
            <person name="Otwinowski Z."/>
            <person name="Grishin N.V."/>
        </authorList>
    </citation>
    <scope>NUCLEOTIDE SEQUENCE [LARGE SCALE GENOMIC DNA]</scope>
    <source>
        <strain evidence="3">CBS 109288 / IBT 7711</strain>
    </source>
</reference>
<dbReference type="AlphaFoldDB" id="A0A084AH66"/>
<evidence type="ECO:0000259" key="1">
    <source>
        <dbReference type="Pfam" id="PF06985"/>
    </source>
</evidence>
<proteinExistence type="predicted"/>
<evidence type="ECO:0000313" key="2">
    <source>
        <dbReference type="EMBL" id="KEY64645.1"/>
    </source>
</evidence>
<dbReference type="PANTHER" id="PTHR10622">
    <property type="entry name" value="HET DOMAIN-CONTAINING PROTEIN"/>
    <property type="match status" value="1"/>
</dbReference>
<dbReference type="PANTHER" id="PTHR10622:SF10">
    <property type="entry name" value="HET DOMAIN-CONTAINING PROTEIN"/>
    <property type="match status" value="1"/>
</dbReference>
<dbReference type="EMBL" id="KL648731">
    <property type="protein sequence ID" value="KEY64645.1"/>
    <property type="molecule type" value="Genomic_DNA"/>
</dbReference>
<feature type="domain" description="Heterokaryon incompatibility" evidence="1">
    <location>
        <begin position="22"/>
        <end position="113"/>
    </location>
</feature>